<dbReference type="AlphaFoldDB" id="A0A3M6U8P8"/>
<dbReference type="InterPro" id="IPR033199">
    <property type="entry name" value="DDAH-like"/>
</dbReference>
<proteinExistence type="inferred from homology"/>
<evidence type="ECO:0000313" key="5">
    <source>
        <dbReference type="Proteomes" id="UP000275408"/>
    </source>
</evidence>
<dbReference type="GO" id="GO:0016403">
    <property type="term" value="F:dimethylargininase activity"/>
    <property type="evidence" value="ECO:0007669"/>
    <property type="project" value="TreeGrafter"/>
</dbReference>
<dbReference type="EMBL" id="RCHS01002011">
    <property type="protein sequence ID" value="RMX50072.1"/>
    <property type="molecule type" value="Genomic_DNA"/>
</dbReference>
<comment type="similarity">
    <text evidence="1">Belongs to the DDAH family.</text>
</comment>
<dbReference type="FunFam" id="3.75.10.10:FF:000004">
    <property type="entry name" value="N(G),N(G)-dimethylarginine dimethylaminohydrolase 1"/>
    <property type="match status" value="1"/>
</dbReference>
<dbReference type="STRING" id="46731.A0A3M6U8P8"/>
<dbReference type="OMA" id="RKEADMM"/>
<feature type="active site" description="Proton donor" evidence="3">
    <location>
        <position position="169"/>
    </location>
</feature>
<sequence length="269" mass="29391">MNQKPSKFQYTGAIVCGIPSSLPDAAQRLSDPPEPVNYNKAVQQHLAYVRALKDLGLQVTELPTDEEYPDCVFVEDVAVVCGKVALLARLGHTTRRGEAAKMKTTLQKLGLEIEEMQEPAALDGGDVLFTGKEFLVGLSTRTNQAGINCLAETFPSYPVTAVPVTEHLHLKSMMTMAGDDIVVVGESEEAKNAWSEVEKKARFRYEKLSVPEDTAANCVFVNGTLLHLPAHEIPNSIEVFNQITGPKIELENSELHKVDGCLTCLSILI</sequence>
<organism evidence="4 5">
    <name type="scientific">Pocillopora damicornis</name>
    <name type="common">Cauliflower coral</name>
    <name type="synonym">Millepora damicornis</name>
    <dbReference type="NCBI Taxonomy" id="46731"/>
    <lineage>
        <taxon>Eukaryota</taxon>
        <taxon>Metazoa</taxon>
        <taxon>Cnidaria</taxon>
        <taxon>Anthozoa</taxon>
        <taxon>Hexacorallia</taxon>
        <taxon>Scleractinia</taxon>
        <taxon>Astrocoeniina</taxon>
        <taxon>Pocilloporidae</taxon>
        <taxon>Pocillopora</taxon>
    </lineage>
</organism>
<reference evidence="4 5" key="1">
    <citation type="journal article" date="2018" name="Sci. Rep.">
        <title>Comparative analysis of the Pocillopora damicornis genome highlights role of immune system in coral evolution.</title>
        <authorList>
            <person name="Cunning R."/>
            <person name="Bay R.A."/>
            <person name="Gillette P."/>
            <person name="Baker A.C."/>
            <person name="Traylor-Knowles N."/>
        </authorList>
    </citation>
    <scope>NUCLEOTIDE SEQUENCE [LARGE SCALE GENOMIC DNA]</scope>
    <source>
        <strain evidence="4">RSMAS</strain>
        <tissue evidence="4">Whole animal</tissue>
    </source>
</reference>
<dbReference type="SUPFAM" id="SSF55909">
    <property type="entry name" value="Pentein"/>
    <property type="match status" value="1"/>
</dbReference>
<keyword evidence="2" id="KW-0378">Hydrolase</keyword>
<evidence type="ECO:0000256" key="3">
    <source>
        <dbReference type="PIRSR" id="PIRSR633199-1"/>
    </source>
</evidence>
<dbReference type="Pfam" id="PF19420">
    <property type="entry name" value="DDAH_eukar"/>
    <property type="match status" value="1"/>
</dbReference>
<dbReference type="Proteomes" id="UP000275408">
    <property type="component" value="Unassembled WGS sequence"/>
</dbReference>
<keyword evidence="5" id="KW-1185">Reference proteome</keyword>
<comment type="caution">
    <text evidence="4">The sequence shown here is derived from an EMBL/GenBank/DDBJ whole genome shotgun (WGS) entry which is preliminary data.</text>
</comment>
<dbReference type="GO" id="GO:0016597">
    <property type="term" value="F:amino acid binding"/>
    <property type="evidence" value="ECO:0007669"/>
    <property type="project" value="TreeGrafter"/>
</dbReference>
<evidence type="ECO:0000256" key="1">
    <source>
        <dbReference type="ARBA" id="ARBA00008532"/>
    </source>
</evidence>
<dbReference type="PANTHER" id="PTHR12737">
    <property type="entry name" value="DIMETHYLARGININE DIMETHYLAMINOHYDROLASE"/>
    <property type="match status" value="1"/>
</dbReference>
<name>A0A3M6U8P8_POCDA</name>
<gene>
    <name evidence="4" type="ORF">pdam_00002879</name>
</gene>
<feature type="active site" description="Nucleophile" evidence="3">
    <location>
        <position position="264"/>
    </location>
</feature>
<protein>
    <submittedName>
        <fullName evidence="4">Uncharacterized protein</fullName>
    </submittedName>
</protein>
<dbReference type="PANTHER" id="PTHR12737:SF9">
    <property type="entry name" value="DIMETHYLARGININASE"/>
    <property type="match status" value="1"/>
</dbReference>
<accession>A0A3M6U8P8</accession>
<evidence type="ECO:0000313" key="4">
    <source>
        <dbReference type="EMBL" id="RMX50072.1"/>
    </source>
</evidence>
<dbReference type="OrthoDB" id="10016839at2759"/>
<dbReference type="GO" id="GO:0045429">
    <property type="term" value="P:positive regulation of nitric oxide biosynthetic process"/>
    <property type="evidence" value="ECO:0007669"/>
    <property type="project" value="TreeGrafter"/>
</dbReference>
<dbReference type="Gene3D" id="3.75.10.10">
    <property type="entry name" value="L-arginine/glycine Amidinotransferase, Chain A"/>
    <property type="match status" value="1"/>
</dbReference>
<dbReference type="GO" id="GO:0000052">
    <property type="term" value="P:citrulline metabolic process"/>
    <property type="evidence" value="ECO:0007669"/>
    <property type="project" value="TreeGrafter"/>
</dbReference>
<dbReference type="GO" id="GO:0006525">
    <property type="term" value="P:arginine metabolic process"/>
    <property type="evidence" value="ECO:0007669"/>
    <property type="project" value="TreeGrafter"/>
</dbReference>
<evidence type="ECO:0000256" key="2">
    <source>
        <dbReference type="ARBA" id="ARBA00022801"/>
    </source>
</evidence>